<organism evidence="1 2">
    <name type="scientific">Hymenobacter jeongseonensis</name>
    <dbReference type="NCBI Taxonomy" id="2791027"/>
    <lineage>
        <taxon>Bacteria</taxon>
        <taxon>Pseudomonadati</taxon>
        <taxon>Bacteroidota</taxon>
        <taxon>Cytophagia</taxon>
        <taxon>Cytophagales</taxon>
        <taxon>Hymenobacteraceae</taxon>
        <taxon>Hymenobacter</taxon>
    </lineage>
</organism>
<reference evidence="1 2" key="1">
    <citation type="submission" date="2020-11" db="EMBL/GenBank/DDBJ databases">
        <authorList>
            <person name="Kim M.K."/>
        </authorList>
    </citation>
    <scope>NUCLEOTIDE SEQUENCE [LARGE SCALE GENOMIC DNA]</scope>
    <source>
        <strain evidence="1 2">BT683</strain>
    </source>
</reference>
<dbReference type="RefSeq" id="WP_196284208.1">
    <property type="nucleotide sequence ID" value="NZ_JADQDQ010000019.1"/>
</dbReference>
<keyword evidence="2" id="KW-1185">Reference proteome</keyword>
<name>A0ABS0IPM5_9BACT</name>
<protein>
    <submittedName>
        <fullName evidence="1">Uncharacterized protein</fullName>
    </submittedName>
</protein>
<sequence>MNIIALVSVALLPIYNTGGEPSFQVERSRNSFFVKVDNQERRAFFIIKLEAQIENEWGEVDRDITRAFTSVPAIIPVKPAQSLRFVYPTSGSKARNFVRNTHYRFAFHYGYKIDKIDKVKYSTVFKY</sequence>
<accession>A0ABS0IPM5</accession>
<dbReference type="EMBL" id="JADQDQ010000019">
    <property type="protein sequence ID" value="MBF9239858.1"/>
    <property type="molecule type" value="Genomic_DNA"/>
</dbReference>
<dbReference type="Proteomes" id="UP000597617">
    <property type="component" value="Unassembled WGS sequence"/>
</dbReference>
<gene>
    <name evidence="1" type="ORF">I2I05_20870</name>
</gene>
<proteinExistence type="predicted"/>
<comment type="caution">
    <text evidence="1">The sequence shown here is derived from an EMBL/GenBank/DDBJ whole genome shotgun (WGS) entry which is preliminary data.</text>
</comment>
<evidence type="ECO:0000313" key="2">
    <source>
        <dbReference type="Proteomes" id="UP000597617"/>
    </source>
</evidence>
<evidence type="ECO:0000313" key="1">
    <source>
        <dbReference type="EMBL" id="MBF9239858.1"/>
    </source>
</evidence>